<evidence type="ECO:0000259" key="1">
    <source>
        <dbReference type="SMART" id="SM00256"/>
    </source>
</evidence>
<dbReference type="EMBL" id="MN740687">
    <property type="protein sequence ID" value="QHU07790.1"/>
    <property type="molecule type" value="Genomic_DNA"/>
</dbReference>
<feature type="domain" description="F-box" evidence="1">
    <location>
        <begin position="4"/>
        <end position="44"/>
    </location>
</feature>
<accession>A0A6C0JSW3</accession>
<dbReference type="Pfam" id="PF00646">
    <property type="entry name" value="F-box"/>
    <property type="match status" value="1"/>
</dbReference>
<reference evidence="2" key="1">
    <citation type="journal article" date="2020" name="Nature">
        <title>Giant virus diversity and host interactions through global metagenomics.</title>
        <authorList>
            <person name="Schulz F."/>
            <person name="Roux S."/>
            <person name="Paez-Espino D."/>
            <person name="Jungbluth S."/>
            <person name="Walsh D.A."/>
            <person name="Denef V.J."/>
            <person name="McMahon K.D."/>
            <person name="Konstantinidis K.T."/>
            <person name="Eloe-Fadrosh E.A."/>
            <person name="Kyrpides N.C."/>
            <person name="Woyke T."/>
        </authorList>
    </citation>
    <scope>NUCLEOTIDE SEQUENCE</scope>
    <source>
        <strain evidence="2">GVMAG-S-1041349-163</strain>
    </source>
</reference>
<dbReference type="InterPro" id="IPR001810">
    <property type="entry name" value="F-box_dom"/>
</dbReference>
<dbReference type="SMART" id="SM00256">
    <property type="entry name" value="FBOX"/>
    <property type="match status" value="1"/>
</dbReference>
<dbReference type="CDD" id="cd09917">
    <property type="entry name" value="F-box_SF"/>
    <property type="match status" value="1"/>
</dbReference>
<dbReference type="SUPFAM" id="SSF81383">
    <property type="entry name" value="F-box domain"/>
    <property type="match status" value="1"/>
</dbReference>
<name>A0A6C0JSW3_9ZZZZ</name>
<dbReference type="AlphaFoldDB" id="A0A6C0JSW3"/>
<organism evidence="2">
    <name type="scientific">viral metagenome</name>
    <dbReference type="NCBI Taxonomy" id="1070528"/>
    <lineage>
        <taxon>unclassified sequences</taxon>
        <taxon>metagenomes</taxon>
        <taxon>organismal metagenomes</taxon>
    </lineage>
</organism>
<dbReference type="Gene3D" id="1.20.1280.50">
    <property type="match status" value="1"/>
</dbReference>
<evidence type="ECO:0000313" key="2">
    <source>
        <dbReference type="EMBL" id="QHU07790.1"/>
    </source>
</evidence>
<sequence>MDKLSNELIVLIMKRLDFFSFIKCGKVCKRWNDIQSHIQRGPTILFEIF</sequence>
<dbReference type="InterPro" id="IPR036047">
    <property type="entry name" value="F-box-like_dom_sf"/>
</dbReference>
<protein>
    <recommendedName>
        <fullName evidence="1">F-box domain-containing protein</fullName>
    </recommendedName>
</protein>
<proteinExistence type="predicted"/>